<proteinExistence type="predicted"/>
<keyword evidence="2" id="KW-1185">Reference proteome</keyword>
<sequence length="134" mass="16071">MDEKKEFVGFFGEEYYDSYDFEWFNDNEKEKKKMTEAEFIEQKNAWRPKIEDKHTFSKISIPIPRPANKFSLAELKSAAEEQYYLRNYQLSLNYVNDLLKPKNSNFPTDCNLHGAEKKEMEYLRDMCLKRLSLA</sequence>
<comment type="caution">
    <text evidence="1">The sequence shown here is derived from an EMBL/GenBank/DDBJ whole genome shotgun (WGS) entry which is preliminary data.</text>
</comment>
<accession>A0A0W4ZRT8</accession>
<dbReference type="Proteomes" id="UP000053447">
    <property type="component" value="Unassembled WGS sequence"/>
</dbReference>
<organism evidence="1 2">
    <name type="scientific">Pneumocystis jirovecii (strain RU7)</name>
    <name type="common">Human pneumocystis pneumonia agent</name>
    <dbReference type="NCBI Taxonomy" id="1408657"/>
    <lineage>
        <taxon>Eukaryota</taxon>
        <taxon>Fungi</taxon>
        <taxon>Dikarya</taxon>
        <taxon>Ascomycota</taxon>
        <taxon>Taphrinomycotina</taxon>
        <taxon>Pneumocystomycetes</taxon>
        <taxon>Pneumocystaceae</taxon>
        <taxon>Pneumocystis</taxon>
    </lineage>
</organism>
<evidence type="ECO:0000313" key="1">
    <source>
        <dbReference type="EMBL" id="KTW31089.1"/>
    </source>
</evidence>
<reference evidence="2" key="1">
    <citation type="journal article" date="2016" name="Nat. Commun.">
        <title>Genome analysis of three Pneumocystis species reveals adaptation mechanisms to life exclusively in mammalian hosts.</title>
        <authorList>
            <person name="Ma L."/>
            <person name="Chen Z."/>
            <person name="Huang D.W."/>
            <person name="Kutty G."/>
            <person name="Ishihara M."/>
            <person name="Wang H."/>
            <person name="Abouelleil A."/>
            <person name="Bishop L."/>
            <person name="Davey E."/>
            <person name="Deng R."/>
            <person name="Deng X."/>
            <person name="Fan L."/>
            <person name="Fantoni G."/>
            <person name="Fitzgerald M."/>
            <person name="Gogineni E."/>
            <person name="Goldberg J.M."/>
            <person name="Handley G."/>
            <person name="Hu X."/>
            <person name="Huber C."/>
            <person name="Jiao X."/>
            <person name="Jones K."/>
            <person name="Levin J.Z."/>
            <person name="Liu Y."/>
            <person name="Macdonald P."/>
            <person name="Melnikov A."/>
            <person name="Raley C."/>
            <person name="Sassi M."/>
            <person name="Sherman B.T."/>
            <person name="Song X."/>
            <person name="Sykes S."/>
            <person name="Tran B."/>
            <person name="Walsh L."/>
            <person name="Xia Y."/>
            <person name="Yang J."/>
            <person name="Young S."/>
            <person name="Zeng Q."/>
            <person name="Zheng X."/>
            <person name="Stephens R."/>
            <person name="Nusbaum C."/>
            <person name="Birren B.W."/>
            <person name="Azadi P."/>
            <person name="Lempicki R.A."/>
            <person name="Cuomo C.A."/>
            <person name="Kovacs J.A."/>
        </authorList>
    </citation>
    <scope>NUCLEOTIDE SEQUENCE [LARGE SCALE GENOMIC DNA]</scope>
    <source>
        <strain evidence="2">RU7</strain>
    </source>
</reference>
<dbReference type="AlphaFoldDB" id="A0A0W4ZRT8"/>
<dbReference type="GeneID" id="28940159"/>
<dbReference type="RefSeq" id="XP_018230079.1">
    <property type="nucleotide sequence ID" value="XM_018373904.1"/>
</dbReference>
<protein>
    <submittedName>
        <fullName evidence="1">Uncharacterized protein</fullName>
    </submittedName>
</protein>
<dbReference type="OrthoDB" id="5318889at2759"/>
<evidence type="ECO:0000313" key="2">
    <source>
        <dbReference type="Proteomes" id="UP000053447"/>
    </source>
</evidence>
<dbReference type="EMBL" id="LFWA01000006">
    <property type="protein sequence ID" value="KTW31089.1"/>
    <property type="molecule type" value="Genomic_DNA"/>
</dbReference>
<gene>
    <name evidence="1" type="ORF">T551_01641</name>
</gene>
<dbReference type="VEuPathDB" id="FungiDB:T551_01641"/>
<name>A0A0W4ZRT8_PNEJ7</name>